<evidence type="ECO:0000313" key="7">
    <source>
        <dbReference type="Proteomes" id="UP001055712"/>
    </source>
</evidence>
<keyword evidence="1" id="KW-0949">S-adenosyl-L-methionine</keyword>
<dbReference type="FunFam" id="2.40.30.70:FF:000003">
    <property type="entry name" value="tRNA (Adenine(37)-N6)-methyltransferase isoform A"/>
    <property type="match status" value="1"/>
</dbReference>
<proteinExistence type="inferred from homology"/>
<keyword evidence="4" id="KW-0732">Signal</keyword>
<feature type="compositionally biased region" description="Low complexity" evidence="3">
    <location>
        <begin position="354"/>
        <end position="368"/>
    </location>
</feature>
<comment type="similarity">
    <text evidence="2">Belongs to the tRNA methyltransferase O family.</text>
</comment>
<dbReference type="Proteomes" id="UP001055712">
    <property type="component" value="Unassembled WGS sequence"/>
</dbReference>
<evidence type="ECO:0000256" key="1">
    <source>
        <dbReference type="ARBA" id="ARBA00022691"/>
    </source>
</evidence>
<feature type="region of interest" description="Disordered" evidence="3">
    <location>
        <begin position="334"/>
        <end position="370"/>
    </location>
</feature>
<dbReference type="OrthoDB" id="4882at2759"/>
<gene>
    <name evidence="6" type="ORF">D9Q98_006448</name>
</gene>
<reference evidence="6" key="1">
    <citation type="journal article" date="2019" name="Plant J.">
        <title>Chlorella vulgaris genome assembly and annotation reveals the molecular basis for metabolic acclimation to high light conditions.</title>
        <authorList>
            <person name="Cecchin M."/>
            <person name="Marcolungo L."/>
            <person name="Rossato M."/>
            <person name="Girolomoni L."/>
            <person name="Cosentino E."/>
            <person name="Cuine S."/>
            <person name="Li-Beisson Y."/>
            <person name="Delledonne M."/>
            <person name="Ballottari M."/>
        </authorList>
    </citation>
    <scope>NUCLEOTIDE SEQUENCE</scope>
    <source>
        <strain evidence="6">211/11P</strain>
    </source>
</reference>
<dbReference type="EMBL" id="SIDB01000009">
    <property type="protein sequence ID" value="KAI3428064.1"/>
    <property type="molecule type" value="Genomic_DNA"/>
</dbReference>
<dbReference type="PANTHER" id="PTHR12818">
    <property type="entry name" value="TRNA (ADENINE(37)-N6)-METHYLTRANSFERASE"/>
    <property type="match status" value="1"/>
</dbReference>
<evidence type="ECO:0000256" key="3">
    <source>
        <dbReference type="SAM" id="MobiDB-lite"/>
    </source>
</evidence>
<feature type="compositionally biased region" description="Low complexity" evidence="3">
    <location>
        <begin position="88"/>
        <end position="100"/>
    </location>
</feature>
<dbReference type="PROSITE" id="PS51668">
    <property type="entry name" value="TSAA_2"/>
    <property type="match status" value="1"/>
</dbReference>
<evidence type="ECO:0000259" key="5">
    <source>
        <dbReference type="PROSITE" id="PS51668"/>
    </source>
</evidence>
<evidence type="ECO:0000256" key="2">
    <source>
        <dbReference type="ARBA" id="ARBA00033753"/>
    </source>
</evidence>
<feature type="signal peptide" evidence="4">
    <location>
        <begin position="1"/>
        <end position="22"/>
    </location>
</feature>
<dbReference type="Pfam" id="PF01980">
    <property type="entry name" value="TrmO_N"/>
    <property type="match status" value="1"/>
</dbReference>
<evidence type="ECO:0000256" key="4">
    <source>
        <dbReference type="SAM" id="SignalP"/>
    </source>
</evidence>
<feature type="domain" description="TsaA-like" evidence="5">
    <location>
        <begin position="120"/>
        <end position="264"/>
    </location>
</feature>
<dbReference type="InterPro" id="IPR036414">
    <property type="entry name" value="YaeB_N_sf"/>
</dbReference>
<dbReference type="InterPro" id="IPR040372">
    <property type="entry name" value="YaeB-like"/>
</dbReference>
<evidence type="ECO:0000313" key="6">
    <source>
        <dbReference type="EMBL" id="KAI3428064.1"/>
    </source>
</evidence>
<keyword evidence="7" id="KW-1185">Reference proteome</keyword>
<sequence length="410" mass="45478">MWNWPASIAAALLCALQYRRMAKTEAELQRAEEQARFATEERKAERAGRVKAEKELRQLQLRMGQLDRLSATPPLALLAQSQQHEDAQQQLEQQQQQQPEQRQHARTSDGLDLQQVAFPLRPVGLMRSCFSRRNGTPRQPLLVPAARARLTLRKGLSPDFFEGLQQYSHCWVLYIFHQNTDLQRLWTQDDSCVRAKIRVPRLDGGKLGVFATRSPHRPCPIGLSVARVVAIEGRSLVLEGADIVDGSPVLDIKPFVPFCDNVPTAAAPAWVAAKAEDEPLNIGALHIPPAAEAAMLRCWQRLGKRSLYRNFEQYKELVAQVLSRDIRSVTQRIKVPQRAQHGGPAALGTSGSVQQPQQQDTAPAASAAGTEEEGGYWKVVLDGIQLGYDVEPGSSDVVLRSARLATASDE</sequence>
<dbReference type="InterPro" id="IPR023370">
    <property type="entry name" value="TrmO-like_N"/>
</dbReference>
<dbReference type="InterPro" id="IPR036413">
    <property type="entry name" value="YaeB-like_sf"/>
</dbReference>
<protein>
    <recommendedName>
        <fullName evidence="5">TsaA-like domain-containing protein</fullName>
    </recommendedName>
</protein>
<dbReference type="Gene3D" id="2.40.30.70">
    <property type="entry name" value="YaeB-like"/>
    <property type="match status" value="1"/>
</dbReference>
<dbReference type="CDD" id="cd09281">
    <property type="entry name" value="UPF0066"/>
    <property type="match status" value="1"/>
</dbReference>
<accession>A0A9D4TK78</accession>
<feature type="chain" id="PRO_5039260207" description="TsaA-like domain-containing protein" evidence="4">
    <location>
        <begin position="23"/>
        <end position="410"/>
    </location>
</feature>
<dbReference type="PANTHER" id="PTHR12818:SF0">
    <property type="entry name" value="TRNA (ADENINE(37)-N6)-METHYLTRANSFERASE"/>
    <property type="match status" value="1"/>
</dbReference>
<reference evidence="6" key="2">
    <citation type="submission" date="2020-11" db="EMBL/GenBank/DDBJ databases">
        <authorList>
            <person name="Cecchin M."/>
            <person name="Marcolungo L."/>
            <person name="Rossato M."/>
            <person name="Girolomoni L."/>
            <person name="Cosentino E."/>
            <person name="Cuine S."/>
            <person name="Li-Beisson Y."/>
            <person name="Delledonne M."/>
            <person name="Ballottari M."/>
        </authorList>
    </citation>
    <scope>NUCLEOTIDE SEQUENCE</scope>
    <source>
        <strain evidence="6">211/11P</strain>
        <tissue evidence="6">Whole cell</tissue>
    </source>
</reference>
<dbReference type="SUPFAM" id="SSF118196">
    <property type="entry name" value="YaeB-like"/>
    <property type="match status" value="1"/>
</dbReference>
<dbReference type="AlphaFoldDB" id="A0A9D4TK78"/>
<organism evidence="6 7">
    <name type="scientific">Chlorella vulgaris</name>
    <name type="common">Green alga</name>
    <dbReference type="NCBI Taxonomy" id="3077"/>
    <lineage>
        <taxon>Eukaryota</taxon>
        <taxon>Viridiplantae</taxon>
        <taxon>Chlorophyta</taxon>
        <taxon>core chlorophytes</taxon>
        <taxon>Trebouxiophyceae</taxon>
        <taxon>Chlorellales</taxon>
        <taxon>Chlorellaceae</taxon>
        <taxon>Chlorella clade</taxon>
        <taxon>Chlorella</taxon>
    </lineage>
</organism>
<name>A0A9D4TK78_CHLVU</name>
<dbReference type="NCBIfam" id="TIGR00104">
    <property type="entry name" value="tRNA_TsaA"/>
    <property type="match status" value="1"/>
</dbReference>
<feature type="region of interest" description="Disordered" evidence="3">
    <location>
        <begin position="81"/>
        <end position="111"/>
    </location>
</feature>
<comment type="caution">
    <text evidence="6">The sequence shown here is derived from an EMBL/GenBank/DDBJ whole genome shotgun (WGS) entry which is preliminary data.</text>
</comment>